<dbReference type="GO" id="GO:0003723">
    <property type="term" value="F:RNA binding"/>
    <property type="evidence" value="ECO:0007669"/>
    <property type="project" value="TreeGrafter"/>
</dbReference>
<evidence type="ECO:0000256" key="2">
    <source>
        <dbReference type="ARBA" id="ARBA00023242"/>
    </source>
</evidence>
<dbReference type="AlphaFoldDB" id="A0A9P1IIZ5"/>
<dbReference type="InterPro" id="IPR007015">
    <property type="entry name" value="DNA_pol_V/MYBBP1A"/>
</dbReference>
<reference evidence="4" key="1">
    <citation type="submission" date="2022-11" db="EMBL/GenBank/DDBJ databases">
        <authorList>
            <person name="Kikuchi T."/>
        </authorList>
    </citation>
    <scope>NUCLEOTIDE SEQUENCE</scope>
    <source>
        <strain evidence="4">PS1010</strain>
    </source>
</reference>
<gene>
    <name evidence="4" type="ORF">CAMP_LOCUS8603</name>
</gene>
<keyword evidence="2" id="KW-0539">Nucleus</keyword>
<dbReference type="OrthoDB" id="342531at2759"/>
<evidence type="ECO:0008006" key="6">
    <source>
        <dbReference type="Google" id="ProtNLM"/>
    </source>
</evidence>
<dbReference type="GO" id="GO:0043565">
    <property type="term" value="F:sequence-specific DNA binding"/>
    <property type="evidence" value="ECO:0007669"/>
    <property type="project" value="TreeGrafter"/>
</dbReference>
<accession>A0A9P1IIZ5</accession>
<dbReference type="EMBL" id="CANHGI010000003">
    <property type="protein sequence ID" value="CAI5445966.1"/>
    <property type="molecule type" value="Genomic_DNA"/>
</dbReference>
<feature type="region of interest" description="Disordered" evidence="3">
    <location>
        <begin position="575"/>
        <end position="621"/>
    </location>
</feature>
<dbReference type="GO" id="GO:0005730">
    <property type="term" value="C:nucleolus"/>
    <property type="evidence" value="ECO:0007669"/>
    <property type="project" value="InterPro"/>
</dbReference>
<comment type="subcellular location">
    <subcellularLocation>
        <location evidence="1">Nucleus</location>
    </subcellularLocation>
</comment>
<dbReference type="Pfam" id="PF04931">
    <property type="entry name" value="DNA_pol_phi"/>
    <property type="match status" value="2"/>
</dbReference>
<keyword evidence="5" id="KW-1185">Reference proteome</keyword>
<evidence type="ECO:0000256" key="3">
    <source>
        <dbReference type="SAM" id="MobiDB-lite"/>
    </source>
</evidence>
<dbReference type="Proteomes" id="UP001152747">
    <property type="component" value="Unassembled WGS sequence"/>
</dbReference>
<dbReference type="PANTHER" id="PTHR13213:SF2">
    <property type="entry name" value="MYB-BINDING PROTEIN 1A"/>
    <property type="match status" value="1"/>
</dbReference>
<protein>
    <recommendedName>
        <fullName evidence="6">DNA polymerase V</fullName>
    </recommendedName>
</protein>
<evidence type="ECO:0000313" key="5">
    <source>
        <dbReference type="Proteomes" id="UP001152747"/>
    </source>
</evidence>
<name>A0A9P1IIZ5_9PELO</name>
<dbReference type="GO" id="GO:0003714">
    <property type="term" value="F:transcription corepressor activity"/>
    <property type="evidence" value="ECO:0007669"/>
    <property type="project" value="TreeGrafter"/>
</dbReference>
<organism evidence="4 5">
    <name type="scientific">Caenorhabditis angaria</name>
    <dbReference type="NCBI Taxonomy" id="860376"/>
    <lineage>
        <taxon>Eukaryota</taxon>
        <taxon>Metazoa</taxon>
        <taxon>Ecdysozoa</taxon>
        <taxon>Nematoda</taxon>
        <taxon>Chromadorea</taxon>
        <taxon>Rhabditida</taxon>
        <taxon>Rhabditina</taxon>
        <taxon>Rhabditomorpha</taxon>
        <taxon>Rhabditoidea</taxon>
        <taxon>Rhabditidae</taxon>
        <taxon>Peloderinae</taxon>
        <taxon>Caenorhabditis</taxon>
    </lineage>
</organism>
<evidence type="ECO:0000313" key="4">
    <source>
        <dbReference type="EMBL" id="CAI5445966.1"/>
    </source>
</evidence>
<sequence>MRPPTQILDAFSKLAELNQNDRKDALKAISEQKEALSDSEVNKYCVERLITGLASTRAAARVGFSTGLLMLLTSEAGESWTYSKLVEIANKKMDLSDKTIASSHAVGHYLFLAAIVHSSKYKDDEITKIVEHAKRIWEISPSLTFSLYKLLADFSLLLKDKDFVKFASSSIEPLLESTNTVYTPENITLSLLLRKKYSAFVSKNVKFVKKDGSVDFPTDSYSKLLFAIKKCDPSNTNLFIDLLLETANFETLYTSVIEPWALASNETKVLDRIFGVVRQYFDKHNGNVKMIVVVFTKEVLNRMEMAIRGKGQFRLLRNSVQTFANYIKGKLENLKGQEAYDLLKELEKRGSVDKACGVALTTLLLGKLQKKQVVTWINENISNQDELRKIVSAFSLWDEPSRVAILNSLLSQTATDTTQRVVTSIIDSLFYVKTRAGDFASIQLSEHNEKILRQLVVTVGGEEIVKKSEKIFAKAKLREKSLFILWLVIRLWAAVSPNKEDASSYESDLEELIEIAKNEKDENNSQVFVDLLIGILSREKKFHRTPVAFAFAHSLNTLKSKDLIHIVETAMMSENELIDNEEDEEIDEEGMPFENEDNENEEDEDDDDEEEEEDDEENDETIDEELLAKLNSALGDAAAKEDGSDQEMDDLDDEEMQKMDERLAAAFKMMAPKKLTRKQSTKNVEALKMKIADILLIAISSQSVTHKNKLNLIIPLLKWAKTDLKQHDRVAQKAIELINIILNIKMNDINEKDLITLLKDIIEESQNVTNPSIVEVFSSIISFVLETSASESHISSGIKSEFLALFQNFFKSVEGKIPADFVIKPITKLPKLFVDELNMLINAGFDEQNRIFKRTEVLNATSVICTKEVLADAKIEKTVVKNLVQKASIYLKNVLEGDSSEIKPRFFATVLRVVLNLSASIEENEKLVKIMRDSLESIIVEISSGENLAKLKKMNSACQQIVGKSFPSVVKSIKKHLEISTEN</sequence>
<proteinExistence type="predicted"/>
<dbReference type="PANTHER" id="PTHR13213">
    <property type="entry name" value="MYB-BINDING PROTEIN 1A FAMILY MEMBER"/>
    <property type="match status" value="1"/>
</dbReference>
<evidence type="ECO:0000256" key="1">
    <source>
        <dbReference type="ARBA" id="ARBA00004123"/>
    </source>
</evidence>
<feature type="compositionally biased region" description="Acidic residues" evidence="3">
    <location>
        <begin position="576"/>
        <end position="621"/>
    </location>
</feature>
<comment type="caution">
    <text evidence="4">The sequence shown here is derived from an EMBL/GenBank/DDBJ whole genome shotgun (WGS) entry which is preliminary data.</text>
</comment>